<dbReference type="AlphaFoldDB" id="A0A0R0E8R0"/>
<dbReference type="Gramene" id="KRG90112">
    <property type="protein sequence ID" value="KRG90112"/>
    <property type="gene ID" value="GLYMA_20G068400"/>
</dbReference>
<dbReference type="Proteomes" id="UP000008827">
    <property type="component" value="Chromosome 20"/>
</dbReference>
<reference evidence="2" key="2">
    <citation type="submission" date="2018-02" db="UniProtKB">
        <authorList>
            <consortium name="EnsemblPlants"/>
        </authorList>
    </citation>
    <scope>IDENTIFICATION</scope>
    <source>
        <strain evidence="2">Williams 82</strain>
    </source>
</reference>
<name>A0A0R0E8R0_SOYBN</name>
<reference evidence="1" key="3">
    <citation type="submission" date="2018-07" db="EMBL/GenBank/DDBJ databases">
        <title>WGS assembly of Glycine max.</title>
        <authorList>
            <person name="Schmutz J."/>
            <person name="Cannon S."/>
            <person name="Schlueter J."/>
            <person name="Ma J."/>
            <person name="Mitros T."/>
            <person name="Nelson W."/>
            <person name="Hyten D."/>
            <person name="Song Q."/>
            <person name="Thelen J."/>
            <person name="Cheng J."/>
            <person name="Xu D."/>
            <person name="Hellsten U."/>
            <person name="May G."/>
            <person name="Yu Y."/>
            <person name="Sakurai T."/>
            <person name="Umezawa T."/>
            <person name="Bhattacharyya M."/>
            <person name="Sandhu D."/>
            <person name="Valliyodan B."/>
            <person name="Lindquist E."/>
            <person name="Peto M."/>
            <person name="Grant D."/>
            <person name="Shu S."/>
            <person name="Goodstein D."/>
            <person name="Barry K."/>
            <person name="Futrell-Griggs M."/>
            <person name="Abernathy B."/>
            <person name="Du J."/>
            <person name="Tian Z."/>
            <person name="Zhu L."/>
            <person name="Gill N."/>
            <person name="Joshi T."/>
            <person name="Libault M."/>
            <person name="Sethuraman A."/>
            <person name="Zhang X."/>
            <person name="Shinozaki K."/>
            <person name="Nguyen H."/>
            <person name="Wing R."/>
            <person name="Cregan P."/>
            <person name="Specht J."/>
            <person name="Grimwood J."/>
            <person name="Rokhsar D."/>
            <person name="Stacey G."/>
            <person name="Shoemaker R."/>
            <person name="Jackson S."/>
        </authorList>
    </citation>
    <scope>NUCLEOTIDE SEQUENCE</scope>
    <source>
        <tissue evidence="1">Callus</tissue>
    </source>
</reference>
<sequence length="91" mass="10987">MKNMIYACIILHNMIIEGKRHTYQNYIDYDNEDYDMSTNEVSLGAYPNFKSTYLQRKANVRHKEKHCQMKANLVEHIYECFRKQNNAINFM</sequence>
<gene>
    <name evidence="1" type="ORF">GLYMA_20G068400</name>
</gene>
<evidence type="ECO:0000313" key="1">
    <source>
        <dbReference type="EMBL" id="KRG90112.1"/>
    </source>
</evidence>
<reference evidence="1 2" key="1">
    <citation type="journal article" date="2010" name="Nature">
        <title>Genome sequence of the palaeopolyploid soybean.</title>
        <authorList>
            <person name="Schmutz J."/>
            <person name="Cannon S.B."/>
            <person name="Schlueter J."/>
            <person name="Ma J."/>
            <person name="Mitros T."/>
            <person name="Nelson W."/>
            <person name="Hyten D.L."/>
            <person name="Song Q."/>
            <person name="Thelen J.J."/>
            <person name="Cheng J."/>
            <person name="Xu D."/>
            <person name="Hellsten U."/>
            <person name="May G.D."/>
            <person name="Yu Y."/>
            <person name="Sakurai T."/>
            <person name="Umezawa T."/>
            <person name="Bhattacharyya M.K."/>
            <person name="Sandhu D."/>
            <person name="Valliyodan B."/>
            <person name="Lindquist E."/>
            <person name="Peto M."/>
            <person name="Grant D."/>
            <person name="Shu S."/>
            <person name="Goodstein D."/>
            <person name="Barry K."/>
            <person name="Futrell-Griggs M."/>
            <person name="Abernathy B."/>
            <person name="Du J."/>
            <person name="Tian Z."/>
            <person name="Zhu L."/>
            <person name="Gill N."/>
            <person name="Joshi T."/>
            <person name="Libault M."/>
            <person name="Sethuraman A."/>
            <person name="Zhang X.-C."/>
            <person name="Shinozaki K."/>
            <person name="Nguyen H.T."/>
            <person name="Wing R.A."/>
            <person name="Cregan P."/>
            <person name="Specht J."/>
            <person name="Grimwood J."/>
            <person name="Rokhsar D."/>
            <person name="Stacey G."/>
            <person name="Shoemaker R.C."/>
            <person name="Jackson S.A."/>
        </authorList>
    </citation>
    <scope>NUCLEOTIDE SEQUENCE</scope>
    <source>
        <strain evidence="2">cv. Williams 82</strain>
        <tissue evidence="1">Callus</tissue>
    </source>
</reference>
<accession>A0A0R0E8R0</accession>
<dbReference type="InParanoid" id="A0A0R0E8R0"/>
<proteinExistence type="predicted"/>
<dbReference type="EMBL" id="CM000853">
    <property type="protein sequence ID" value="KRG90112.1"/>
    <property type="molecule type" value="Genomic_DNA"/>
</dbReference>
<dbReference type="EnsemblPlants" id="KRG90112">
    <property type="protein sequence ID" value="KRG90112"/>
    <property type="gene ID" value="GLYMA_20G068400"/>
</dbReference>
<organism evidence="1">
    <name type="scientific">Glycine max</name>
    <name type="common">Soybean</name>
    <name type="synonym">Glycine hispida</name>
    <dbReference type="NCBI Taxonomy" id="3847"/>
    <lineage>
        <taxon>Eukaryota</taxon>
        <taxon>Viridiplantae</taxon>
        <taxon>Streptophyta</taxon>
        <taxon>Embryophyta</taxon>
        <taxon>Tracheophyta</taxon>
        <taxon>Spermatophyta</taxon>
        <taxon>Magnoliopsida</taxon>
        <taxon>eudicotyledons</taxon>
        <taxon>Gunneridae</taxon>
        <taxon>Pentapetalae</taxon>
        <taxon>rosids</taxon>
        <taxon>fabids</taxon>
        <taxon>Fabales</taxon>
        <taxon>Fabaceae</taxon>
        <taxon>Papilionoideae</taxon>
        <taxon>50 kb inversion clade</taxon>
        <taxon>NPAAA clade</taxon>
        <taxon>indigoferoid/millettioid clade</taxon>
        <taxon>Phaseoleae</taxon>
        <taxon>Glycine</taxon>
        <taxon>Glycine subgen. Soja</taxon>
    </lineage>
</organism>
<protein>
    <submittedName>
        <fullName evidence="1 2">Uncharacterized protein</fullName>
    </submittedName>
</protein>
<keyword evidence="3" id="KW-1185">Reference proteome</keyword>
<evidence type="ECO:0000313" key="2">
    <source>
        <dbReference type="EnsemblPlants" id="KRG90112"/>
    </source>
</evidence>
<evidence type="ECO:0000313" key="3">
    <source>
        <dbReference type="Proteomes" id="UP000008827"/>
    </source>
</evidence>